<sequence>MEYSTRAATEEDINGLCNIRNNKDFFIKYLKQHENKEVYLAVAEKDNTILGFGVLKLKGSLLPKLSDLYVKEIYRGKGVGTDLIKYREEIARSLGFSDLIVSVDPIENPKMIKLITKHGYEAISEPYIKTAIFYNDDGTTYEKTYSRIDLKKSLS</sequence>
<dbReference type="Pfam" id="PF00583">
    <property type="entry name" value="Acetyltransf_1"/>
    <property type="match status" value="1"/>
</dbReference>
<dbReference type="InterPro" id="IPR016181">
    <property type="entry name" value="Acyl_CoA_acyltransferase"/>
</dbReference>
<dbReference type="Gene3D" id="3.40.630.30">
    <property type="match status" value="1"/>
</dbReference>
<evidence type="ECO:0000313" key="3">
    <source>
        <dbReference type="Proteomes" id="UP000054709"/>
    </source>
</evidence>
<comment type="caution">
    <text evidence="2">The sequence shown here is derived from an EMBL/GenBank/DDBJ whole genome shotgun (WGS) entry which is preliminary data.</text>
</comment>
<accession>A0A0W1ARU2</accession>
<dbReference type="InterPro" id="IPR000182">
    <property type="entry name" value="GNAT_dom"/>
</dbReference>
<keyword evidence="3" id="KW-1185">Reference proteome</keyword>
<dbReference type="AlphaFoldDB" id="A0A0W1ARU2"/>
<evidence type="ECO:0000259" key="1">
    <source>
        <dbReference type="PROSITE" id="PS51186"/>
    </source>
</evidence>
<dbReference type="GO" id="GO:0016747">
    <property type="term" value="F:acyltransferase activity, transferring groups other than amino-acyl groups"/>
    <property type="evidence" value="ECO:0007669"/>
    <property type="project" value="InterPro"/>
</dbReference>
<dbReference type="PROSITE" id="PS51186">
    <property type="entry name" value="GNAT"/>
    <property type="match status" value="1"/>
</dbReference>
<dbReference type="CDD" id="cd04301">
    <property type="entry name" value="NAT_SF"/>
    <property type="match status" value="1"/>
</dbReference>
<dbReference type="EMBL" id="LCZJ02000037">
    <property type="protein sequence ID" value="KTD84041.1"/>
    <property type="molecule type" value="Genomic_DNA"/>
</dbReference>
<gene>
    <name evidence="2" type="ORF">UQ64_28175</name>
</gene>
<dbReference type="OrthoDB" id="9792929at2"/>
<dbReference type="RefSeq" id="WP_060626116.1">
    <property type="nucleotide sequence ID" value="NZ_LCZJ02000037.1"/>
</dbReference>
<dbReference type="SUPFAM" id="SSF55729">
    <property type="entry name" value="Acyl-CoA N-acyltransferases (Nat)"/>
    <property type="match status" value="1"/>
</dbReference>
<name>A0A0W1ARU2_9BACL</name>
<reference evidence="2 3" key="1">
    <citation type="journal article" date="2015" name="Int. Biodeterior. Biodegradation">
        <title>Physiological and genetic screening methods for the isolation of methyl tert-butyl ether-degrading bacteria for bioremediation purposes.</title>
        <authorList>
            <person name="Guisado I.M."/>
            <person name="Purswani J."/>
            <person name="Gonzalez Lopez J."/>
            <person name="Pozo C."/>
        </authorList>
    </citation>
    <scope>NUCLEOTIDE SEQUENCE [LARGE SCALE GENOMIC DNA]</scope>
    <source>
        <strain evidence="2 3">SH7</strain>
    </source>
</reference>
<organism evidence="2 3">
    <name type="scientific">Paenibacillus etheri</name>
    <dbReference type="NCBI Taxonomy" id="1306852"/>
    <lineage>
        <taxon>Bacteria</taxon>
        <taxon>Bacillati</taxon>
        <taxon>Bacillota</taxon>
        <taxon>Bacilli</taxon>
        <taxon>Bacillales</taxon>
        <taxon>Paenibacillaceae</taxon>
        <taxon>Paenibacillus</taxon>
    </lineage>
</organism>
<protein>
    <submittedName>
        <fullName evidence="2">Acetyltransferase</fullName>
    </submittedName>
</protein>
<evidence type="ECO:0000313" key="2">
    <source>
        <dbReference type="EMBL" id="KTD84041.1"/>
    </source>
</evidence>
<dbReference type="Proteomes" id="UP000054709">
    <property type="component" value="Unassembled WGS sequence"/>
</dbReference>
<proteinExistence type="predicted"/>
<feature type="domain" description="N-acetyltransferase" evidence="1">
    <location>
        <begin position="3"/>
        <end position="139"/>
    </location>
</feature>